<gene>
    <name evidence="2" type="ORF">CDCA_CDCA04G1301</name>
</gene>
<dbReference type="PANTHER" id="PTHR42686:SF1">
    <property type="entry name" value="GH17980P-RELATED"/>
    <property type="match status" value="1"/>
</dbReference>
<organism evidence="2 3">
    <name type="scientific">Cyanidium caldarium</name>
    <name type="common">Red alga</name>
    <dbReference type="NCBI Taxonomy" id="2771"/>
    <lineage>
        <taxon>Eukaryota</taxon>
        <taxon>Rhodophyta</taxon>
        <taxon>Bangiophyceae</taxon>
        <taxon>Cyanidiales</taxon>
        <taxon>Cyanidiaceae</taxon>
        <taxon>Cyanidium</taxon>
    </lineage>
</organism>
<comment type="caution">
    <text evidence="2">The sequence shown here is derived from an EMBL/GenBank/DDBJ whole genome shotgun (WGS) entry which is preliminary data.</text>
</comment>
<dbReference type="Pfam" id="PF00248">
    <property type="entry name" value="Aldo_ket_red"/>
    <property type="match status" value="1"/>
</dbReference>
<accession>A0AAV9IT61</accession>
<dbReference type="PANTHER" id="PTHR42686">
    <property type="entry name" value="GH17980P-RELATED"/>
    <property type="match status" value="1"/>
</dbReference>
<feature type="domain" description="NADP-dependent oxidoreductase" evidence="1">
    <location>
        <begin position="15"/>
        <end position="303"/>
    </location>
</feature>
<dbReference type="InterPro" id="IPR023210">
    <property type="entry name" value="NADP_OxRdtase_dom"/>
</dbReference>
<dbReference type="AlphaFoldDB" id="A0AAV9IT61"/>
<sequence length="349" mass="37770">MERRRLGSTGYTVSELGFGASPLGGVFGPITSEEDAVRAVREAVDAHGINLFDTSPYYGNTESERVLGKCLSQLGDRDAYVLATKVGRYGRDEFDYSAARVRASVVESMQRLRVRRLDIVQCHDVEFADRWQIIAEETLPALARLRDEGVIGAIGLTGLPLSVYPTILEHTAVEVDVALSYCHACLCDTSLADSGVLRYLYEKGVGVLNASPLCMGLLTERGPPPWHPAPPALKAHCAAAARWVTEHAMECTGTPVTIAELALPYAVRCVGDGRIASTLVGIDSHATLSKNVQALRAPLNERLLQQVLRMLAPVHNQSWPSGAAWAQHDAIPMMEGREGAREQGDGICP</sequence>
<proteinExistence type="predicted"/>
<evidence type="ECO:0000313" key="2">
    <source>
        <dbReference type="EMBL" id="KAK4535276.1"/>
    </source>
</evidence>
<dbReference type="Proteomes" id="UP001301350">
    <property type="component" value="Unassembled WGS sequence"/>
</dbReference>
<dbReference type="GO" id="GO:0016491">
    <property type="term" value="F:oxidoreductase activity"/>
    <property type="evidence" value="ECO:0007669"/>
    <property type="project" value="InterPro"/>
</dbReference>
<protein>
    <recommendedName>
        <fullName evidence="1">NADP-dependent oxidoreductase domain-containing protein</fullName>
    </recommendedName>
</protein>
<dbReference type="Gene3D" id="3.20.20.100">
    <property type="entry name" value="NADP-dependent oxidoreductase domain"/>
    <property type="match status" value="1"/>
</dbReference>
<keyword evidence="3" id="KW-1185">Reference proteome</keyword>
<dbReference type="GO" id="GO:0005829">
    <property type="term" value="C:cytosol"/>
    <property type="evidence" value="ECO:0007669"/>
    <property type="project" value="TreeGrafter"/>
</dbReference>
<dbReference type="InterPro" id="IPR036812">
    <property type="entry name" value="NAD(P)_OxRdtase_dom_sf"/>
</dbReference>
<evidence type="ECO:0000259" key="1">
    <source>
        <dbReference type="Pfam" id="PF00248"/>
    </source>
</evidence>
<dbReference type="EMBL" id="JANCYW010000004">
    <property type="protein sequence ID" value="KAK4535276.1"/>
    <property type="molecule type" value="Genomic_DNA"/>
</dbReference>
<dbReference type="InterPro" id="IPR020471">
    <property type="entry name" value="AKR"/>
</dbReference>
<reference evidence="2 3" key="1">
    <citation type="submission" date="2022-07" db="EMBL/GenBank/DDBJ databases">
        <title>Genome-wide signatures of adaptation to extreme environments.</title>
        <authorList>
            <person name="Cho C.H."/>
            <person name="Yoon H.S."/>
        </authorList>
    </citation>
    <scope>NUCLEOTIDE SEQUENCE [LARGE SCALE GENOMIC DNA]</scope>
    <source>
        <strain evidence="2 3">DBV 063 E5</strain>
    </source>
</reference>
<evidence type="ECO:0000313" key="3">
    <source>
        <dbReference type="Proteomes" id="UP001301350"/>
    </source>
</evidence>
<name>A0AAV9IT61_CYACA</name>
<dbReference type="SUPFAM" id="SSF51430">
    <property type="entry name" value="NAD(P)-linked oxidoreductase"/>
    <property type="match status" value="1"/>
</dbReference>